<dbReference type="AlphaFoldDB" id="A0AAV9PFI0"/>
<feature type="compositionally biased region" description="Basic and acidic residues" evidence="1">
    <location>
        <begin position="1"/>
        <end position="10"/>
    </location>
</feature>
<name>A0AAV9PFI0_9PEZI</name>
<accession>A0AAV9PFI0</accession>
<feature type="region of interest" description="Disordered" evidence="1">
    <location>
        <begin position="1"/>
        <end position="80"/>
    </location>
</feature>
<dbReference type="GeneID" id="89926512"/>
<feature type="compositionally biased region" description="Basic residues" evidence="1">
    <location>
        <begin position="52"/>
        <end position="63"/>
    </location>
</feature>
<feature type="compositionally biased region" description="Basic and acidic residues" evidence="1">
    <location>
        <begin position="34"/>
        <end position="51"/>
    </location>
</feature>
<keyword evidence="3" id="KW-1185">Reference proteome</keyword>
<evidence type="ECO:0000256" key="1">
    <source>
        <dbReference type="SAM" id="MobiDB-lite"/>
    </source>
</evidence>
<comment type="caution">
    <text evidence="2">The sequence shown here is derived from an EMBL/GenBank/DDBJ whole genome shotgun (WGS) entry which is preliminary data.</text>
</comment>
<feature type="compositionally biased region" description="Basic residues" evidence="1">
    <location>
        <begin position="24"/>
        <end position="33"/>
    </location>
</feature>
<proteinExistence type="predicted"/>
<evidence type="ECO:0008006" key="4">
    <source>
        <dbReference type="Google" id="ProtNLM"/>
    </source>
</evidence>
<dbReference type="EMBL" id="JAVRRT010000007">
    <property type="protein sequence ID" value="KAK5170580.1"/>
    <property type="molecule type" value="Genomic_DNA"/>
</dbReference>
<reference evidence="2 3" key="1">
    <citation type="submission" date="2023-08" db="EMBL/GenBank/DDBJ databases">
        <title>Black Yeasts Isolated from many extreme environments.</title>
        <authorList>
            <person name="Coleine C."/>
            <person name="Stajich J.E."/>
            <person name="Selbmann L."/>
        </authorList>
    </citation>
    <scope>NUCLEOTIDE SEQUENCE [LARGE SCALE GENOMIC DNA]</scope>
    <source>
        <strain evidence="2 3">CCFEE 5935</strain>
    </source>
</reference>
<dbReference type="RefSeq" id="XP_064659778.1">
    <property type="nucleotide sequence ID" value="XM_064802417.1"/>
</dbReference>
<dbReference type="InterPro" id="IPR038491">
    <property type="entry name" value="Velvet_dom_sf"/>
</dbReference>
<organism evidence="2 3">
    <name type="scientific">Saxophila tyrrhenica</name>
    <dbReference type="NCBI Taxonomy" id="1690608"/>
    <lineage>
        <taxon>Eukaryota</taxon>
        <taxon>Fungi</taxon>
        <taxon>Dikarya</taxon>
        <taxon>Ascomycota</taxon>
        <taxon>Pezizomycotina</taxon>
        <taxon>Dothideomycetes</taxon>
        <taxon>Dothideomycetidae</taxon>
        <taxon>Mycosphaerellales</taxon>
        <taxon>Extremaceae</taxon>
        <taxon>Saxophila</taxon>
    </lineage>
</organism>
<dbReference type="Proteomes" id="UP001337655">
    <property type="component" value="Unassembled WGS sequence"/>
</dbReference>
<sequence length="235" mass="26097">MAEQGHRSYLREASGPRPVENARDKHRGSGRRHKEADDRDKQRSRKTEMPRSHRKESGHRKKASAQQSCTPAPERPRIELDVIGQPASGIQLGMPVEKSVMISLKLPSPEHAEKASCINTSSLFALTSLVSDSSNGERVPQEPNALCGMKTLDSIHPIPEHVVDNLARNYPLRQALGYFSFPGMVIRQAGTYRIRTTLVRMGEAGANSLLAVDSEPIKVERSGVNSQRRRQQVYG</sequence>
<dbReference type="Gene3D" id="2.60.40.3960">
    <property type="entry name" value="Velvet domain"/>
    <property type="match status" value="1"/>
</dbReference>
<evidence type="ECO:0000313" key="2">
    <source>
        <dbReference type="EMBL" id="KAK5170580.1"/>
    </source>
</evidence>
<gene>
    <name evidence="2" type="ORF">LTR77_005168</name>
</gene>
<evidence type="ECO:0000313" key="3">
    <source>
        <dbReference type="Proteomes" id="UP001337655"/>
    </source>
</evidence>
<protein>
    <recommendedName>
        <fullName evidence="4">Velvet domain-containing protein</fullName>
    </recommendedName>
</protein>